<dbReference type="EMBL" id="OOIL02000166">
    <property type="protein sequence ID" value="VFQ61456.1"/>
    <property type="molecule type" value="Genomic_DNA"/>
</dbReference>
<protein>
    <submittedName>
        <fullName evidence="1">Uncharacterized protein</fullName>
    </submittedName>
</protein>
<proteinExistence type="predicted"/>
<keyword evidence="2" id="KW-1185">Reference proteome</keyword>
<feature type="non-terminal residue" evidence="1">
    <location>
        <position position="29"/>
    </location>
</feature>
<dbReference type="Proteomes" id="UP000595140">
    <property type="component" value="Unassembled WGS sequence"/>
</dbReference>
<reference evidence="1 2" key="1">
    <citation type="submission" date="2018-04" db="EMBL/GenBank/DDBJ databases">
        <authorList>
            <person name="Vogel A."/>
        </authorList>
    </citation>
    <scope>NUCLEOTIDE SEQUENCE [LARGE SCALE GENOMIC DNA]</scope>
</reference>
<sequence>MKLGQWLIHWRDDMKLGQWQYWGSGSITI</sequence>
<dbReference type="AlphaFoldDB" id="A0A484KHN9"/>
<evidence type="ECO:0000313" key="1">
    <source>
        <dbReference type="EMBL" id="VFQ61456.1"/>
    </source>
</evidence>
<gene>
    <name evidence="1" type="ORF">CCAM_LOCUS3232</name>
</gene>
<name>A0A484KHN9_9ASTE</name>
<evidence type="ECO:0000313" key="2">
    <source>
        <dbReference type="Proteomes" id="UP000595140"/>
    </source>
</evidence>
<organism evidence="1 2">
    <name type="scientific">Cuscuta campestris</name>
    <dbReference type="NCBI Taxonomy" id="132261"/>
    <lineage>
        <taxon>Eukaryota</taxon>
        <taxon>Viridiplantae</taxon>
        <taxon>Streptophyta</taxon>
        <taxon>Embryophyta</taxon>
        <taxon>Tracheophyta</taxon>
        <taxon>Spermatophyta</taxon>
        <taxon>Magnoliopsida</taxon>
        <taxon>eudicotyledons</taxon>
        <taxon>Gunneridae</taxon>
        <taxon>Pentapetalae</taxon>
        <taxon>asterids</taxon>
        <taxon>lamiids</taxon>
        <taxon>Solanales</taxon>
        <taxon>Convolvulaceae</taxon>
        <taxon>Cuscuteae</taxon>
        <taxon>Cuscuta</taxon>
        <taxon>Cuscuta subgen. Grammica</taxon>
        <taxon>Cuscuta sect. Cleistogrammica</taxon>
    </lineage>
</organism>
<accession>A0A484KHN9</accession>